<evidence type="ECO:0000259" key="1">
    <source>
        <dbReference type="Pfam" id="PF14111"/>
    </source>
</evidence>
<proteinExistence type="predicted"/>
<dbReference type="Pfam" id="PF14111">
    <property type="entry name" value="DUF4283"/>
    <property type="match status" value="1"/>
</dbReference>
<dbReference type="PANTHER" id="PTHR33233:SF14">
    <property type="entry name" value="ENDONUCLEASE_EXONUCLEASE_PHOSPHATASE"/>
    <property type="match status" value="1"/>
</dbReference>
<gene>
    <name evidence="2" type="ORF">ACH5RR_001341</name>
</gene>
<dbReference type="InterPro" id="IPR025558">
    <property type="entry name" value="DUF4283"/>
</dbReference>
<feature type="domain" description="DUF4283" evidence="1">
    <location>
        <begin position="30"/>
        <end position="82"/>
    </location>
</feature>
<evidence type="ECO:0000313" key="3">
    <source>
        <dbReference type="Proteomes" id="UP001630127"/>
    </source>
</evidence>
<keyword evidence="3" id="KW-1185">Reference proteome</keyword>
<dbReference type="EMBL" id="JBJUIK010000001">
    <property type="protein sequence ID" value="KAL3537975.1"/>
    <property type="molecule type" value="Genomic_DNA"/>
</dbReference>
<comment type="caution">
    <text evidence="2">The sequence shown here is derived from an EMBL/GenBank/DDBJ whole genome shotgun (WGS) entry which is preliminary data.</text>
</comment>
<dbReference type="Proteomes" id="UP001630127">
    <property type="component" value="Unassembled WGS sequence"/>
</dbReference>
<dbReference type="PANTHER" id="PTHR33233">
    <property type="entry name" value="ENDONUCLEASE/EXONUCLEASE/PHOSPHATASE"/>
    <property type="match status" value="1"/>
</dbReference>
<dbReference type="AlphaFoldDB" id="A0ABD3B356"/>
<sequence>MQDGLVLSFIPATDGECVKLEPSNVQDALNKWKTVVVGFVMGAAPPFQSMKRYVDLKWKEFGTVECTRLKSGVYIFKFESEESQNPSAGELPMAIPKKDALSESLDSKNGHFKRGAHFCPNLDEIPKFEAPLLYRSNFE</sequence>
<evidence type="ECO:0000313" key="2">
    <source>
        <dbReference type="EMBL" id="KAL3537975.1"/>
    </source>
</evidence>
<organism evidence="2 3">
    <name type="scientific">Cinchona calisaya</name>
    <dbReference type="NCBI Taxonomy" id="153742"/>
    <lineage>
        <taxon>Eukaryota</taxon>
        <taxon>Viridiplantae</taxon>
        <taxon>Streptophyta</taxon>
        <taxon>Embryophyta</taxon>
        <taxon>Tracheophyta</taxon>
        <taxon>Spermatophyta</taxon>
        <taxon>Magnoliopsida</taxon>
        <taxon>eudicotyledons</taxon>
        <taxon>Gunneridae</taxon>
        <taxon>Pentapetalae</taxon>
        <taxon>asterids</taxon>
        <taxon>lamiids</taxon>
        <taxon>Gentianales</taxon>
        <taxon>Rubiaceae</taxon>
        <taxon>Cinchonoideae</taxon>
        <taxon>Cinchoneae</taxon>
        <taxon>Cinchona</taxon>
    </lineage>
</organism>
<accession>A0ABD3B356</accession>
<name>A0ABD3B356_9GENT</name>
<protein>
    <recommendedName>
        <fullName evidence="1">DUF4283 domain-containing protein</fullName>
    </recommendedName>
</protein>
<reference evidence="2 3" key="1">
    <citation type="submission" date="2024-11" db="EMBL/GenBank/DDBJ databases">
        <title>A near-complete genome assembly of Cinchona calisaya.</title>
        <authorList>
            <person name="Lian D.C."/>
            <person name="Zhao X.W."/>
            <person name="Wei L."/>
        </authorList>
    </citation>
    <scope>NUCLEOTIDE SEQUENCE [LARGE SCALE GENOMIC DNA]</scope>
    <source>
        <tissue evidence="2">Nenye</tissue>
    </source>
</reference>